<name>A0A0P1E4L6_9RHOB</name>
<dbReference type="OrthoDB" id="9800876at2"/>
<protein>
    <recommendedName>
        <fullName evidence="5">Chaperone modulatory protein CbpM</fullName>
    </recommendedName>
</protein>
<evidence type="ECO:0000313" key="2">
    <source>
        <dbReference type="EMBL" id="CUH50401.1"/>
    </source>
</evidence>
<evidence type="ECO:0000313" key="4">
    <source>
        <dbReference type="Proteomes" id="UP000050786"/>
    </source>
</evidence>
<accession>A0A0P1E4L6</accession>
<dbReference type="Proteomes" id="UP000050786">
    <property type="component" value="Unassembled WGS sequence"/>
</dbReference>
<organism evidence="1 4">
    <name type="scientific">Ruegeria atlantica</name>
    <dbReference type="NCBI Taxonomy" id="81569"/>
    <lineage>
        <taxon>Bacteria</taxon>
        <taxon>Pseudomonadati</taxon>
        <taxon>Pseudomonadota</taxon>
        <taxon>Alphaproteobacteria</taxon>
        <taxon>Rhodobacterales</taxon>
        <taxon>Roseobacteraceae</taxon>
        <taxon>Ruegeria</taxon>
    </lineage>
</organism>
<dbReference type="AlphaFoldDB" id="A0A0P1E4L6"/>
<evidence type="ECO:0000313" key="3">
    <source>
        <dbReference type="Proteomes" id="UP000050783"/>
    </source>
</evidence>
<dbReference type="EMBL" id="CYPS01000022">
    <property type="protein sequence ID" value="CUH42557.1"/>
    <property type="molecule type" value="Genomic_DNA"/>
</dbReference>
<dbReference type="Proteomes" id="UP000050783">
    <property type="component" value="Unassembled WGS sequence"/>
</dbReference>
<evidence type="ECO:0000313" key="1">
    <source>
        <dbReference type="EMBL" id="CUH42557.1"/>
    </source>
</evidence>
<gene>
    <name evidence="2" type="ORF">RUA4292_04610</name>
    <name evidence="1" type="ORF">RUM4293_01445</name>
</gene>
<reference evidence="1 3" key="1">
    <citation type="submission" date="2015-09" db="EMBL/GenBank/DDBJ databases">
        <authorList>
            <consortium name="Swine Surveillance"/>
        </authorList>
    </citation>
    <scope>NUCLEOTIDE SEQUENCE [LARGE SCALE GENOMIC DNA]</scope>
    <source>
        <strain evidence="2 3">CECT 4292</strain>
        <strain evidence="1">CECT 4293</strain>
    </source>
</reference>
<proteinExistence type="predicted"/>
<sequence>MTRTLTEEQLIATVTRLTSTRLTEYLAAEIVIPEQTEQGLVYHTLDVARLELACELHDQYEMEPDALSMMISLIDQMHGLRAELREVLNAVETQPEPVRQTLIEVIGTARFGRK</sequence>
<keyword evidence="4" id="KW-1185">Reference proteome</keyword>
<dbReference type="GeneID" id="55495727"/>
<evidence type="ECO:0008006" key="5">
    <source>
        <dbReference type="Google" id="ProtNLM"/>
    </source>
</evidence>
<reference evidence="4" key="2">
    <citation type="submission" date="2015-09" db="EMBL/GenBank/DDBJ databases">
        <authorList>
            <person name="Rodrigo-Torres L."/>
            <person name="Arahal D.R."/>
        </authorList>
    </citation>
    <scope>NUCLEOTIDE SEQUENCE [LARGE SCALE GENOMIC DNA]</scope>
    <source>
        <strain evidence="4">CECT 4293</strain>
    </source>
</reference>
<dbReference type="EMBL" id="CYPU01000074">
    <property type="protein sequence ID" value="CUH50401.1"/>
    <property type="molecule type" value="Genomic_DNA"/>
</dbReference>
<dbReference type="RefSeq" id="WP_058272615.1">
    <property type="nucleotide sequence ID" value="NZ_CANLTD010000007.1"/>
</dbReference>
<dbReference type="STRING" id="81569.RUM4293_01445"/>
<dbReference type="Gene3D" id="1.10.1660.10">
    <property type="match status" value="1"/>
</dbReference>